<dbReference type="GO" id="GO:0016279">
    <property type="term" value="F:protein-lysine N-methyltransferase activity"/>
    <property type="evidence" value="ECO:0007669"/>
    <property type="project" value="TreeGrafter"/>
</dbReference>
<dbReference type="VEuPathDB" id="FungiDB:C5L36_0C10520"/>
<dbReference type="KEGG" id="pkz:C5L36_0C10520"/>
<dbReference type="InterPro" id="IPR001214">
    <property type="entry name" value="SET_dom"/>
</dbReference>
<name>A0A2U9R6Y8_PICKU</name>
<dbReference type="SUPFAM" id="SSF82199">
    <property type="entry name" value="SET domain"/>
    <property type="match status" value="1"/>
</dbReference>
<organism evidence="2 3">
    <name type="scientific">Pichia kudriavzevii</name>
    <name type="common">Yeast</name>
    <name type="synonym">Issatchenkia orientalis</name>
    <dbReference type="NCBI Taxonomy" id="4909"/>
    <lineage>
        <taxon>Eukaryota</taxon>
        <taxon>Fungi</taxon>
        <taxon>Dikarya</taxon>
        <taxon>Ascomycota</taxon>
        <taxon>Saccharomycotina</taxon>
        <taxon>Pichiomycetes</taxon>
        <taxon>Pichiales</taxon>
        <taxon>Pichiaceae</taxon>
        <taxon>Pichia</taxon>
    </lineage>
</organism>
<accession>A0A2U9R6Y8</accession>
<dbReference type="Pfam" id="PF00856">
    <property type="entry name" value="SET"/>
    <property type="match status" value="1"/>
</dbReference>
<dbReference type="Gene3D" id="3.90.1410.10">
    <property type="entry name" value="set domain protein methyltransferase, domain 1"/>
    <property type="match status" value="2"/>
</dbReference>
<dbReference type="GeneID" id="40384942"/>
<reference evidence="2 3" key="1">
    <citation type="submission" date="2018-06" db="EMBL/GenBank/DDBJ databases">
        <title>Population genomics shows no distinction between pathogenic Candida krusei and environmental Pichia kudriavzevii: One species, four names.</title>
        <authorList>
            <person name="Douglass A.P."/>
            <person name="Offei B."/>
            <person name="Braun-Galleani S."/>
            <person name="Coughlan A.Y."/>
            <person name="Martos A."/>
            <person name="Ortiz-Merino R.A."/>
            <person name="Byrne K.P."/>
            <person name="Wolfe K.H."/>
        </authorList>
    </citation>
    <scope>NUCLEOTIDE SEQUENCE [LARGE SCALE GENOMIC DNA]</scope>
    <source>
        <strain evidence="2 3">CBS573</strain>
    </source>
</reference>
<dbReference type="EMBL" id="CP028775">
    <property type="protein sequence ID" value="AWU77147.1"/>
    <property type="molecule type" value="Genomic_DNA"/>
</dbReference>
<dbReference type="AlphaFoldDB" id="A0A2U9R6Y8"/>
<feature type="domain" description="SET" evidence="1">
    <location>
        <begin position="71"/>
        <end position="357"/>
    </location>
</feature>
<dbReference type="PROSITE" id="PS50280">
    <property type="entry name" value="SET"/>
    <property type="match status" value="1"/>
</dbReference>
<dbReference type="PANTHER" id="PTHR13271">
    <property type="entry name" value="UNCHARACTERIZED PUTATIVE METHYLTRANSFERASE"/>
    <property type="match status" value="1"/>
</dbReference>
<dbReference type="InterPro" id="IPR046341">
    <property type="entry name" value="SET_dom_sf"/>
</dbReference>
<evidence type="ECO:0000313" key="2">
    <source>
        <dbReference type="EMBL" id="AWU77147.1"/>
    </source>
</evidence>
<evidence type="ECO:0000259" key="1">
    <source>
        <dbReference type="PROSITE" id="PS50280"/>
    </source>
</evidence>
<gene>
    <name evidence="2" type="ORF">C5L36_0C10520</name>
</gene>
<dbReference type="GO" id="GO:0005634">
    <property type="term" value="C:nucleus"/>
    <property type="evidence" value="ECO:0007669"/>
    <property type="project" value="TreeGrafter"/>
</dbReference>
<dbReference type="Proteomes" id="UP000249293">
    <property type="component" value="Chromosome 3"/>
</dbReference>
<dbReference type="InterPro" id="IPR050600">
    <property type="entry name" value="SETD3_SETD6_MTase"/>
</dbReference>
<protein>
    <recommendedName>
        <fullName evidence="1">SET domain-containing protein</fullName>
    </recommendedName>
</protein>
<evidence type="ECO:0000313" key="3">
    <source>
        <dbReference type="Proteomes" id="UP000249293"/>
    </source>
</evidence>
<dbReference type="PANTHER" id="PTHR13271:SF34">
    <property type="entry name" value="N-LYSINE METHYLTRANSFERASE SETD6"/>
    <property type="match status" value="1"/>
</dbReference>
<keyword evidence="3" id="KW-1185">Reference proteome</keyword>
<proteinExistence type="predicted"/>
<dbReference type="RefSeq" id="XP_029322624.1">
    <property type="nucleotide sequence ID" value="XM_029466764.1"/>
</dbReference>
<dbReference type="STRING" id="4909.A0A2U9R6Y8"/>
<dbReference type="OrthoDB" id="341421at2759"/>
<sequence>MEAQLFCLSKSQTQFFFLVEIFHFFFHPNLTFFQIYTLLVSCEATLIMSDFDKETENFVNWVQKQFSSVSSKFEVADLRKSGEGRGLIATDNIKKGEILFELSRDHILNIDNAALTQLRSENKAELYALNQWQALIACVAYEWFLGEKSKFYHYFNVLPLNRENYSSLMFWNDEELQLLKPSGVLGRIGKDAAEQMYAILIGNVIPNKLKLPQLAEFLTLERFHIVASLIMSYSFDVDHPEEIETVEQEDAEEEEVNEKESHETIIMDDHHCEDAHHEINHHHTEDEDDELSVDEDLDEAVDPVYEDTYFKSMVPLADTLNSNTSHFNATLKYEKTKLVMVADKDIPKGEQIFNIYGELPNSEILRKYGYVELPSSKFEFAELLLSSIKVYFEGLFSTKIECIKEPQASHLIECIIETIAESEYLDEEMMRESDSTIISERYEIYANGEVLIDVVLLLQILTSILQAGQSDEKWFKKITKSIERKPSPELLALINRTILKSYQLIERNSFITKSVKDYLEELIKLRLSEYPTHIIDGTYNLPEKAGAFTKKELADVVLFNEAQCLRDVIDGKFPPKNEDGNNRYITIDDDKFLKNILKRKLEQEKSKPAKKHKK</sequence>